<sequence length="87" mass="10073">MKFEATFVSREHWFSIGKEIDSGKYFLSIPVSNRRVDYEEYYEISEQDAKRFVDDVKLGDEFAAKCRKRMTDDLLIVKPGSDPGSAI</sequence>
<accession>A0ABV1LMF9</accession>
<organism evidence="1 2">
    <name type="scientific">Paraburkholderia acidicola</name>
    <dbReference type="NCBI Taxonomy" id="1912599"/>
    <lineage>
        <taxon>Bacteria</taxon>
        <taxon>Pseudomonadati</taxon>
        <taxon>Pseudomonadota</taxon>
        <taxon>Betaproteobacteria</taxon>
        <taxon>Burkholderiales</taxon>
        <taxon>Burkholderiaceae</taxon>
        <taxon>Paraburkholderia</taxon>
    </lineage>
</organism>
<protein>
    <recommendedName>
        <fullName evidence="3">DUF1488 family protein</fullName>
    </recommendedName>
</protein>
<dbReference type="RefSeq" id="WP_349542642.1">
    <property type="nucleotide sequence ID" value="NZ_JAOALG010000001.1"/>
</dbReference>
<evidence type="ECO:0000313" key="1">
    <source>
        <dbReference type="EMBL" id="MEQ5840474.1"/>
    </source>
</evidence>
<gene>
    <name evidence="1" type="ORF">N0A02_13665</name>
</gene>
<dbReference type="Proteomes" id="UP001469089">
    <property type="component" value="Unassembled WGS sequence"/>
</dbReference>
<reference evidence="1 2" key="1">
    <citation type="journal article" date="2024" name="Chem. Sci.">
        <title>Discovery of a lagriamide polyketide by integrated genome mining, isotopic labeling, and untargeted metabolomics.</title>
        <authorList>
            <person name="Fergusson C.H."/>
            <person name="Saulog J."/>
            <person name="Paulo B.S."/>
            <person name="Wilson D.M."/>
            <person name="Liu D.Y."/>
            <person name="Morehouse N.J."/>
            <person name="Waterworth S."/>
            <person name="Barkei J."/>
            <person name="Gray C.A."/>
            <person name="Kwan J.C."/>
            <person name="Eustaquio A.S."/>
            <person name="Linington R.G."/>
        </authorList>
    </citation>
    <scope>NUCLEOTIDE SEQUENCE [LARGE SCALE GENOMIC DNA]</scope>
    <source>
        <strain evidence="1 2">RL17-338-BIF-B</strain>
    </source>
</reference>
<dbReference type="EMBL" id="JAOALG010000001">
    <property type="protein sequence ID" value="MEQ5840474.1"/>
    <property type="molecule type" value="Genomic_DNA"/>
</dbReference>
<keyword evidence="2" id="KW-1185">Reference proteome</keyword>
<evidence type="ECO:0008006" key="3">
    <source>
        <dbReference type="Google" id="ProtNLM"/>
    </source>
</evidence>
<evidence type="ECO:0000313" key="2">
    <source>
        <dbReference type="Proteomes" id="UP001469089"/>
    </source>
</evidence>
<comment type="caution">
    <text evidence="1">The sequence shown here is derived from an EMBL/GenBank/DDBJ whole genome shotgun (WGS) entry which is preliminary data.</text>
</comment>
<proteinExistence type="predicted"/>
<name>A0ABV1LMF9_9BURK</name>